<dbReference type="PANTHER" id="PTHR30036">
    <property type="entry name" value="D-XYLOSE-BINDING PERIPLASMIC PROTEIN"/>
    <property type="match status" value="1"/>
</dbReference>
<dbReference type="SUPFAM" id="SSF53822">
    <property type="entry name" value="Periplasmic binding protein-like I"/>
    <property type="match status" value="1"/>
</dbReference>
<evidence type="ECO:0000256" key="1">
    <source>
        <dbReference type="ARBA" id="ARBA00004196"/>
    </source>
</evidence>
<dbReference type="InterPro" id="IPR025997">
    <property type="entry name" value="SBP_2_dom"/>
</dbReference>
<evidence type="ECO:0000259" key="2">
    <source>
        <dbReference type="Pfam" id="PF13407"/>
    </source>
</evidence>
<sequence>MLAGCGVSVKKNEGGAASPAASGANGADKQYTIAFVPKLVGFPYFTSMDKGAQKAAKELGVKWIYQGPTTADVSEQAKYVSGLIDQKVDAVGVAANSPTALNQLIGKAKGQNIKFFTSDSDVTNPDRSLFVQQATDKDLGYAMADIIAEEVGGEGKVGILSAGSTATNLNAWIGFVKERLAEKAPKIQLLDTQFAGEDINKSTQIASQIIAANPDIKGFIGISAANTPGIAEAVKQAGKTGEIAITGIGIPNGVKPYIKAGVINKAILWDPEKLGYLTVWGVLQQLKGVELQAENDVPGIGKVKYDAATKSLLLGPPLVFDKENIDNYDF</sequence>
<dbReference type="Gene3D" id="3.40.50.2300">
    <property type="match status" value="2"/>
</dbReference>
<name>A0ABR5A144_9BACL</name>
<comment type="caution">
    <text evidence="3">The sequence shown here is derived from an EMBL/GenBank/DDBJ whole genome shotgun (WGS) entry which is preliminary data.</text>
</comment>
<accession>A0ABR5A144</accession>
<evidence type="ECO:0000313" key="3">
    <source>
        <dbReference type="EMBL" id="KIL34700.1"/>
    </source>
</evidence>
<protein>
    <submittedName>
        <fullName evidence="3">Sugar ABC transporter substrate-binding protein</fullName>
    </submittedName>
</protein>
<dbReference type="CDD" id="cd06302">
    <property type="entry name" value="PBP1_LsrB_Quorum_Sensing-like"/>
    <property type="match status" value="1"/>
</dbReference>
<dbReference type="PANTHER" id="PTHR30036:SF8">
    <property type="entry name" value="ABC-TYPE SUGAR TRANSPORT SYSTEM PERIPLASMIC COMPONENT-LIKE PROTEIN"/>
    <property type="match status" value="1"/>
</dbReference>
<comment type="subcellular location">
    <subcellularLocation>
        <location evidence="1">Cell envelope</location>
    </subcellularLocation>
</comment>
<dbReference type="Pfam" id="PF13407">
    <property type="entry name" value="Peripla_BP_4"/>
    <property type="match status" value="1"/>
</dbReference>
<dbReference type="Proteomes" id="UP000054526">
    <property type="component" value="Unassembled WGS sequence"/>
</dbReference>
<reference evidence="3 4" key="1">
    <citation type="submission" date="2014-12" db="EMBL/GenBank/DDBJ databases">
        <title>Draft genome sequence of Cohnella kolymensis strain B-2846.</title>
        <authorList>
            <person name="Karlyshev A.V."/>
            <person name="Kudryashova E.B."/>
        </authorList>
    </citation>
    <scope>NUCLEOTIDE SEQUENCE [LARGE SCALE GENOMIC DNA]</scope>
    <source>
        <strain evidence="3 4">VKM B-2846</strain>
    </source>
</reference>
<gene>
    <name evidence="3" type="ORF">SD71_18155</name>
</gene>
<organism evidence="3 4">
    <name type="scientific">Cohnella kolymensis</name>
    <dbReference type="NCBI Taxonomy" id="1590652"/>
    <lineage>
        <taxon>Bacteria</taxon>
        <taxon>Bacillati</taxon>
        <taxon>Bacillota</taxon>
        <taxon>Bacilli</taxon>
        <taxon>Bacillales</taxon>
        <taxon>Paenibacillaceae</taxon>
        <taxon>Cohnella</taxon>
    </lineage>
</organism>
<dbReference type="EMBL" id="JXAL01000027">
    <property type="protein sequence ID" value="KIL34700.1"/>
    <property type="molecule type" value="Genomic_DNA"/>
</dbReference>
<dbReference type="InterPro" id="IPR050555">
    <property type="entry name" value="Bact_Solute-Bind_Prot2"/>
</dbReference>
<dbReference type="InterPro" id="IPR028082">
    <property type="entry name" value="Peripla_BP_I"/>
</dbReference>
<evidence type="ECO:0000313" key="4">
    <source>
        <dbReference type="Proteomes" id="UP000054526"/>
    </source>
</evidence>
<keyword evidence="4" id="KW-1185">Reference proteome</keyword>
<feature type="domain" description="Periplasmic binding protein" evidence="2">
    <location>
        <begin position="33"/>
        <end position="288"/>
    </location>
</feature>
<proteinExistence type="predicted"/>